<dbReference type="OrthoDB" id="432483at2759"/>
<dbReference type="EMBL" id="PVQB02000103">
    <property type="protein sequence ID" value="KAF4343115.1"/>
    <property type="molecule type" value="Genomic_DNA"/>
</dbReference>
<protein>
    <recommendedName>
        <fullName evidence="2">Azaphilone pigments biosynthesis cluster protein L N-terminal domain-containing protein</fullName>
    </recommendedName>
</protein>
<reference evidence="3" key="1">
    <citation type="journal article" date="2017" name="Mycologia">
        <title>Fusarium algeriense, sp. nov., a novel toxigenic crown rot pathogen of durum wheat from Algeria is nested in the Fusarium burgessii species complex.</title>
        <authorList>
            <person name="Laraba I."/>
            <person name="Keddad A."/>
            <person name="Boureghda H."/>
            <person name="Abdallah N."/>
            <person name="Vaughan M.M."/>
            <person name="Proctor R.H."/>
            <person name="Busman M."/>
            <person name="O'Donnell K."/>
        </authorList>
    </citation>
    <scope>NUCLEOTIDE SEQUENCE</scope>
    <source>
        <strain evidence="3">NRRL 25174</strain>
    </source>
</reference>
<feature type="domain" description="Azaphilone pigments biosynthesis cluster protein L N-terminal" evidence="2">
    <location>
        <begin position="2"/>
        <end position="188"/>
    </location>
</feature>
<dbReference type="InterPro" id="IPR031348">
    <property type="entry name" value="PigL_N"/>
</dbReference>
<name>A0A9P5AQM8_9HYPO</name>
<dbReference type="Proteomes" id="UP000730481">
    <property type="component" value="Unassembled WGS sequence"/>
</dbReference>
<proteinExistence type="predicted"/>
<reference evidence="3" key="2">
    <citation type="submission" date="2020-02" db="EMBL/GenBank/DDBJ databases">
        <title>Identification and distribution of gene clusters putatively required for synthesis of sphingolipid metabolism inhibitors in phylogenetically diverse species of the filamentous fungus Fusarium.</title>
        <authorList>
            <person name="Kim H.-S."/>
            <person name="Busman M."/>
            <person name="Brown D.W."/>
            <person name="Divon H."/>
            <person name="Uhlig S."/>
            <person name="Proctor R.H."/>
        </authorList>
    </citation>
    <scope>NUCLEOTIDE SEQUENCE</scope>
    <source>
        <strain evidence="3">NRRL 25174</strain>
    </source>
</reference>
<keyword evidence="1" id="KW-0175">Coiled coil</keyword>
<gene>
    <name evidence="3" type="ORF">FBEOM_2937</name>
</gene>
<sequence length="271" mass="29951">MADPLSITASVFGIVGPALHGIRILIKDIKYIKNAPETLRNLLTGLQVVEKALESIKDIEEEQWKSLGKATVGFVTTTITKTYETCEEFKNDLEKWPADGKISLWDKGTLGFWKKGDMEDMSKQLHTCQSTITSVTSTATLHSSLKNAQTTKEIGRMVSTSQGNINTSLTTVDQRLAEIERHLKEHRPAEASPKQGAGSVSVQASREREELEAARQVLKCLLAQIQKVVDETKKNKADDRDSYNISFGHKNAGMQLGVNEGTISRFRFGGT</sequence>
<dbReference type="AlphaFoldDB" id="A0A9P5AQM8"/>
<dbReference type="Pfam" id="PF17111">
    <property type="entry name" value="PigL_N"/>
    <property type="match status" value="1"/>
</dbReference>
<evidence type="ECO:0000313" key="3">
    <source>
        <dbReference type="EMBL" id="KAF4343115.1"/>
    </source>
</evidence>
<feature type="coiled-coil region" evidence="1">
    <location>
        <begin position="204"/>
        <end position="231"/>
    </location>
</feature>
<evidence type="ECO:0000259" key="2">
    <source>
        <dbReference type="Pfam" id="PF17111"/>
    </source>
</evidence>
<accession>A0A9P5AQM8</accession>
<evidence type="ECO:0000256" key="1">
    <source>
        <dbReference type="SAM" id="Coils"/>
    </source>
</evidence>
<organism evidence="3 4">
    <name type="scientific">Fusarium beomiforme</name>
    <dbReference type="NCBI Taxonomy" id="44412"/>
    <lineage>
        <taxon>Eukaryota</taxon>
        <taxon>Fungi</taxon>
        <taxon>Dikarya</taxon>
        <taxon>Ascomycota</taxon>
        <taxon>Pezizomycotina</taxon>
        <taxon>Sordariomycetes</taxon>
        <taxon>Hypocreomycetidae</taxon>
        <taxon>Hypocreales</taxon>
        <taxon>Nectriaceae</taxon>
        <taxon>Fusarium</taxon>
        <taxon>Fusarium burgessii species complex</taxon>
    </lineage>
</organism>
<keyword evidence="4" id="KW-1185">Reference proteome</keyword>
<comment type="caution">
    <text evidence="3">The sequence shown here is derived from an EMBL/GenBank/DDBJ whole genome shotgun (WGS) entry which is preliminary data.</text>
</comment>
<evidence type="ECO:0000313" key="4">
    <source>
        <dbReference type="Proteomes" id="UP000730481"/>
    </source>
</evidence>